<organism evidence="2 3">
    <name type="scientific">Natronocella acetinitrilica</name>
    <dbReference type="NCBI Taxonomy" id="414046"/>
    <lineage>
        <taxon>Bacteria</taxon>
        <taxon>Pseudomonadati</taxon>
        <taxon>Pseudomonadota</taxon>
        <taxon>Gammaproteobacteria</taxon>
        <taxon>Chromatiales</taxon>
        <taxon>Ectothiorhodospiraceae</taxon>
        <taxon>Natronocella</taxon>
    </lineage>
</organism>
<sequence length="298" mass="31419">MQQPVVVFGGTGFLGRAVVAELVRRGWLVRVAARHPQVAALPGKPAGAVTRCAVDIRDEAAVATAVAGAAAVVNAVSLYVETRDVDFDTIHMHGAERIARLAAAAGVDRLVHISGIGVDTQSASRYVRARACGENAVRAAFPGATVLRPSVIFGPGDHFLSALDGVTRLPIVPLFGDGGTRLQPVHVEDVALAVAASLARPTAPGDVFELGGAEMPTYREILRLILRHRGRRRLLLPVPFAIWRGIARASALLPKPPITVDQVNLMAGDNVVRDDARSFADLGITPRGLSPELPDCMG</sequence>
<dbReference type="Pfam" id="PF01370">
    <property type="entry name" value="Epimerase"/>
    <property type="match status" value="1"/>
</dbReference>
<protein>
    <submittedName>
        <fullName evidence="2">NADH dehydrogenase</fullName>
    </submittedName>
</protein>
<proteinExistence type="predicted"/>
<keyword evidence="3" id="KW-1185">Reference proteome</keyword>
<reference evidence="2" key="1">
    <citation type="submission" date="2022-03" db="EMBL/GenBank/DDBJ databases">
        <title>Genomic Encyclopedia of Type Strains, Phase III (KMG-III): the genomes of soil and plant-associated and newly described type strains.</title>
        <authorList>
            <person name="Whitman W."/>
        </authorList>
    </citation>
    <scope>NUCLEOTIDE SEQUENCE</scope>
    <source>
        <strain evidence="2">ANL 6-2</strain>
    </source>
</reference>
<dbReference type="InterPro" id="IPR051207">
    <property type="entry name" value="ComplexI_NDUFA9_subunit"/>
</dbReference>
<evidence type="ECO:0000313" key="2">
    <source>
        <dbReference type="EMBL" id="MCP1673685.1"/>
    </source>
</evidence>
<dbReference type="InterPro" id="IPR001509">
    <property type="entry name" value="Epimerase_deHydtase"/>
</dbReference>
<dbReference type="RefSeq" id="WP_253474535.1">
    <property type="nucleotide sequence ID" value="NZ_JALJXV010000002.1"/>
</dbReference>
<dbReference type="SUPFAM" id="SSF51735">
    <property type="entry name" value="NAD(P)-binding Rossmann-fold domains"/>
    <property type="match status" value="1"/>
</dbReference>
<dbReference type="AlphaFoldDB" id="A0AAE3KA27"/>
<evidence type="ECO:0000259" key="1">
    <source>
        <dbReference type="Pfam" id="PF01370"/>
    </source>
</evidence>
<comment type="caution">
    <text evidence="2">The sequence shown here is derived from an EMBL/GenBank/DDBJ whole genome shotgun (WGS) entry which is preliminary data.</text>
</comment>
<dbReference type="PANTHER" id="PTHR12126:SF11">
    <property type="entry name" value="NADH DEHYDROGENASE [UBIQUINONE] 1 ALPHA SUBCOMPLEX SUBUNIT 9, MITOCHONDRIAL"/>
    <property type="match status" value="1"/>
</dbReference>
<feature type="domain" description="NAD-dependent epimerase/dehydratase" evidence="1">
    <location>
        <begin position="5"/>
        <end position="211"/>
    </location>
</feature>
<name>A0AAE3KA27_9GAMM</name>
<dbReference type="InterPro" id="IPR036291">
    <property type="entry name" value="NAD(P)-bd_dom_sf"/>
</dbReference>
<evidence type="ECO:0000313" key="3">
    <source>
        <dbReference type="Proteomes" id="UP001205843"/>
    </source>
</evidence>
<gene>
    <name evidence="2" type="ORF">J2T57_000784</name>
</gene>
<dbReference type="Gene3D" id="3.40.50.720">
    <property type="entry name" value="NAD(P)-binding Rossmann-like Domain"/>
    <property type="match status" value="1"/>
</dbReference>
<accession>A0AAE3KA27</accession>
<dbReference type="EMBL" id="JALJXV010000002">
    <property type="protein sequence ID" value="MCP1673685.1"/>
    <property type="molecule type" value="Genomic_DNA"/>
</dbReference>
<dbReference type="GO" id="GO:0044877">
    <property type="term" value="F:protein-containing complex binding"/>
    <property type="evidence" value="ECO:0007669"/>
    <property type="project" value="TreeGrafter"/>
</dbReference>
<dbReference type="PANTHER" id="PTHR12126">
    <property type="entry name" value="NADH-UBIQUINONE OXIDOREDUCTASE 39 KDA SUBUNIT-RELATED"/>
    <property type="match status" value="1"/>
</dbReference>
<dbReference type="Proteomes" id="UP001205843">
    <property type="component" value="Unassembled WGS sequence"/>
</dbReference>